<dbReference type="InterPro" id="IPR029044">
    <property type="entry name" value="Nucleotide-diphossugar_trans"/>
</dbReference>
<dbReference type="AlphaFoldDB" id="A0A060CDD1"/>
<organism evidence="2">
    <name type="scientific">uncultured Alkaliphilus sp</name>
    <dbReference type="NCBI Taxonomy" id="273375"/>
    <lineage>
        <taxon>Bacteria</taxon>
        <taxon>Bacillati</taxon>
        <taxon>Bacillota</taxon>
        <taxon>Clostridia</taxon>
        <taxon>Peptostreptococcales</taxon>
        <taxon>Natronincolaceae</taxon>
        <taxon>Alkaliphilus</taxon>
        <taxon>environmental samples</taxon>
    </lineage>
</organism>
<dbReference type="PANTHER" id="PTHR43630">
    <property type="entry name" value="POLY-BETA-1,6-N-ACETYL-D-GLUCOSAMINE SYNTHASE"/>
    <property type="match status" value="1"/>
</dbReference>
<name>A0A060CDD1_9FIRM</name>
<dbReference type="Pfam" id="PF00535">
    <property type="entry name" value="Glycos_transf_2"/>
    <property type="match status" value="1"/>
</dbReference>
<protein>
    <submittedName>
        <fullName evidence="2">CAZy families GT2 protein</fullName>
    </submittedName>
</protein>
<proteinExistence type="predicted"/>
<dbReference type="SUPFAM" id="SSF53448">
    <property type="entry name" value="Nucleotide-diphospho-sugar transferases"/>
    <property type="match status" value="1"/>
</dbReference>
<dbReference type="PANTHER" id="PTHR43630:SF2">
    <property type="entry name" value="GLYCOSYLTRANSFERASE"/>
    <property type="match status" value="1"/>
</dbReference>
<evidence type="ECO:0000313" key="2">
    <source>
        <dbReference type="EMBL" id="AIA92922.1"/>
    </source>
</evidence>
<reference evidence="2" key="1">
    <citation type="journal article" date="2013" name="Environ. Microbiol.">
        <title>Seasonally variable intestinal metagenomes of the red palm weevil (Rhynchophorus ferrugineus).</title>
        <authorList>
            <person name="Jia S."/>
            <person name="Zhang X."/>
            <person name="Zhang G."/>
            <person name="Yin A."/>
            <person name="Zhang S."/>
            <person name="Li F."/>
            <person name="Wang L."/>
            <person name="Zhao D."/>
            <person name="Yun Q."/>
            <person name="Tala"/>
            <person name="Wang J."/>
            <person name="Sun G."/>
            <person name="Baabdullah M."/>
            <person name="Yu X."/>
            <person name="Hu S."/>
            <person name="Al-Mssallem I.S."/>
            <person name="Yu J."/>
        </authorList>
    </citation>
    <scope>NUCLEOTIDE SEQUENCE</scope>
</reference>
<dbReference type="Gene3D" id="3.90.550.10">
    <property type="entry name" value="Spore Coat Polysaccharide Biosynthesis Protein SpsA, Chain A"/>
    <property type="match status" value="1"/>
</dbReference>
<dbReference type="InterPro" id="IPR001173">
    <property type="entry name" value="Glyco_trans_2-like"/>
</dbReference>
<evidence type="ECO:0000259" key="1">
    <source>
        <dbReference type="Pfam" id="PF00535"/>
    </source>
</evidence>
<feature type="domain" description="Glycosyltransferase 2-like" evidence="1">
    <location>
        <begin position="6"/>
        <end position="68"/>
    </location>
</feature>
<accession>A0A060CDD1</accession>
<dbReference type="EMBL" id="KF125594">
    <property type="protein sequence ID" value="AIA92922.1"/>
    <property type="molecule type" value="Genomic_DNA"/>
</dbReference>
<sequence length="70" mass="8021">MKLNLSICLITKNEVANIERCLASIEKIAQEIVVIDTGSTDQTKRLCQQYTNKVFDYQWQDDFAAARNLP</sequence>